<protein>
    <recommendedName>
        <fullName evidence="4">Secreted protein</fullName>
    </recommendedName>
</protein>
<sequence length="114" mass="12517">MCKTAFSGLAFLHLVANLPRSRAIKPVCISCRIPPVLHNPWLDPPVLRTHGRCECRQIQSMEARSSYSREATPKTNGPGPAAIRQSQSHVLACRNAVLLDASAIFHHAADQYSC</sequence>
<dbReference type="InParanoid" id="A0A2T3ABN9"/>
<name>A0A2T3ABN9_9PEZI</name>
<gene>
    <name evidence="2" type="ORF">BD289DRAFT_213592</name>
</gene>
<keyword evidence="3" id="KW-1185">Reference proteome</keyword>
<organism evidence="2 3">
    <name type="scientific">Coniella lustricola</name>
    <dbReference type="NCBI Taxonomy" id="2025994"/>
    <lineage>
        <taxon>Eukaryota</taxon>
        <taxon>Fungi</taxon>
        <taxon>Dikarya</taxon>
        <taxon>Ascomycota</taxon>
        <taxon>Pezizomycotina</taxon>
        <taxon>Sordariomycetes</taxon>
        <taxon>Sordariomycetidae</taxon>
        <taxon>Diaporthales</taxon>
        <taxon>Schizoparmaceae</taxon>
        <taxon>Coniella</taxon>
    </lineage>
</organism>
<dbReference type="AlphaFoldDB" id="A0A2T3ABN9"/>
<feature type="signal peptide" evidence="1">
    <location>
        <begin position="1"/>
        <end position="23"/>
    </location>
</feature>
<evidence type="ECO:0000256" key="1">
    <source>
        <dbReference type="SAM" id="SignalP"/>
    </source>
</evidence>
<dbReference type="Proteomes" id="UP000241462">
    <property type="component" value="Unassembled WGS sequence"/>
</dbReference>
<evidence type="ECO:0000313" key="2">
    <source>
        <dbReference type="EMBL" id="PSR90551.1"/>
    </source>
</evidence>
<feature type="chain" id="PRO_5015743496" description="Secreted protein" evidence="1">
    <location>
        <begin position="24"/>
        <end position="114"/>
    </location>
</feature>
<dbReference type="EMBL" id="KZ678418">
    <property type="protein sequence ID" value="PSR90551.1"/>
    <property type="molecule type" value="Genomic_DNA"/>
</dbReference>
<evidence type="ECO:0000313" key="3">
    <source>
        <dbReference type="Proteomes" id="UP000241462"/>
    </source>
</evidence>
<accession>A0A2T3ABN9</accession>
<proteinExistence type="predicted"/>
<reference evidence="2 3" key="1">
    <citation type="journal article" date="2018" name="Mycol. Prog.">
        <title>Coniella lustricola, a new species from submerged detritus.</title>
        <authorList>
            <person name="Raudabaugh D.B."/>
            <person name="Iturriaga T."/>
            <person name="Carver A."/>
            <person name="Mondo S."/>
            <person name="Pangilinan J."/>
            <person name="Lipzen A."/>
            <person name="He G."/>
            <person name="Amirebrahimi M."/>
            <person name="Grigoriev I.V."/>
            <person name="Miller A.N."/>
        </authorList>
    </citation>
    <scope>NUCLEOTIDE SEQUENCE [LARGE SCALE GENOMIC DNA]</scope>
    <source>
        <strain evidence="2 3">B22-T-1</strain>
    </source>
</reference>
<evidence type="ECO:0008006" key="4">
    <source>
        <dbReference type="Google" id="ProtNLM"/>
    </source>
</evidence>
<keyword evidence="1" id="KW-0732">Signal</keyword>